<sequence length="434" mass="49251">MAAFFHGESEMREPFSDLFMMNLNPFLEPTTTTNAHNHHVYNLCFGFQQHRPRDEVDHIEQGNSSISTFSNGGVFRALAPIYLRAAQELLNEIVNVGNGSHGAKQDRPMSKESTIYGVGDINGGHKPGMASLQMKKAKLISMVETVEQRYEQYRDQIQNIISLFEQAAGLGSANSYTHMAFQTISKQFRAVKEMICLQIKQINKLLGQKEFEEQLKQLGKMAHHHSNAWRPQRGLPEKAVSVLRAWLFEHFLHPYPRDLDKVMLAKQTGLTKSQVSNWFINARVRMWKPLVEELYLEEMDIEESRKGSNRNEHSTKGSSSKQPYNNTTSAESSNSILPAFRQEFIENETPRQNSSSSYSVVRFSKQHMNHANFIHFNGGFENYYTMVGNGVSLSLGMPHSCDQTLKNIHIGSTSQGSEISGIYPSSTYQIMDSN</sequence>
<dbReference type="Proteomes" id="UP000008694">
    <property type="component" value="Unassembled WGS sequence"/>
</dbReference>
<keyword evidence="13" id="KW-1185">Reference proteome</keyword>
<evidence type="ECO:0000256" key="10">
    <source>
        <dbReference type="SAM" id="MobiDB-lite"/>
    </source>
</evidence>
<dbReference type="AlphaFoldDB" id="D7LGU7"/>
<dbReference type="Pfam" id="PF05920">
    <property type="entry name" value="Homeobox_KN"/>
    <property type="match status" value="1"/>
</dbReference>
<feature type="compositionally biased region" description="Basic and acidic residues" evidence="10">
    <location>
        <begin position="302"/>
        <end position="315"/>
    </location>
</feature>
<dbReference type="eggNOG" id="KOG0773">
    <property type="taxonomic scope" value="Eukaryota"/>
</dbReference>
<feature type="region of interest" description="Disordered" evidence="10">
    <location>
        <begin position="302"/>
        <end position="333"/>
    </location>
</feature>
<keyword evidence="4 8" id="KW-0238">DNA-binding</keyword>
<gene>
    <name evidence="12" type="ORF">ARALYDRAFT_668353</name>
</gene>
<feature type="domain" description="Homeobox" evidence="11">
    <location>
        <begin position="226"/>
        <end position="289"/>
    </location>
</feature>
<name>D7LGU7_ARALL</name>
<comment type="subcellular location">
    <subcellularLocation>
        <location evidence="1 8">Nucleus</location>
    </subcellularLocation>
</comment>
<evidence type="ECO:0000256" key="8">
    <source>
        <dbReference type="PROSITE-ProRule" id="PRU00108"/>
    </source>
</evidence>
<evidence type="ECO:0000256" key="7">
    <source>
        <dbReference type="ARBA" id="ARBA00023242"/>
    </source>
</evidence>
<dbReference type="KEGG" id="aly:9315143"/>
<dbReference type="EMBL" id="GL348716">
    <property type="protein sequence ID" value="EFH57156.1"/>
    <property type="molecule type" value="Genomic_DNA"/>
</dbReference>
<dbReference type="SUPFAM" id="SSF46689">
    <property type="entry name" value="Homeodomain-like"/>
    <property type="match status" value="1"/>
</dbReference>
<dbReference type="InterPro" id="IPR006563">
    <property type="entry name" value="POX_dom"/>
</dbReference>
<dbReference type="InterPro" id="IPR008422">
    <property type="entry name" value="KN_HD"/>
</dbReference>
<feature type="compositionally biased region" description="Polar residues" evidence="10">
    <location>
        <begin position="316"/>
        <end position="333"/>
    </location>
</feature>
<reference evidence="13" key="1">
    <citation type="journal article" date="2011" name="Nat. Genet.">
        <title>The Arabidopsis lyrata genome sequence and the basis of rapid genome size change.</title>
        <authorList>
            <person name="Hu T.T."/>
            <person name="Pattyn P."/>
            <person name="Bakker E.G."/>
            <person name="Cao J."/>
            <person name="Cheng J.-F."/>
            <person name="Clark R.M."/>
            <person name="Fahlgren N."/>
            <person name="Fawcett J.A."/>
            <person name="Grimwood J."/>
            <person name="Gundlach H."/>
            <person name="Haberer G."/>
            <person name="Hollister J.D."/>
            <person name="Ossowski S."/>
            <person name="Ottilar R.P."/>
            <person name="Salamov A.A."/>
            <person name="Schneeberger K."/>
            <person name="Spannagl M."/>
            <person name="Wang X."/>
            <person name="Yang L."/>
            <person name="Nasrallah M.E."/>
            <person name="Bergelson J."/>
            <person name="Carrington J.C."/>
            <person name="Gaut B.S."/>
            <person name="Schmutz J."/>
            <person name="Mayer K.F.X."/>
            <person name="Van de Peer Y."/>
            <person name="Grigoriev I.V."/>
            <person name="Nordborg M."/>
            <person name="Weigel D."/>
            <person name="Guo Y.-L."/>
        </authorList>
    </citation>
    <scope>NUCLEOTIDE SEQUENCE [LARGE SCALE GENOMIC DNA]</scope>
    <source>
        <strain evidence="13">cv. MN47</strain>
    </source>
</reference>
<dbReference type="CDD" id="cd00086">
    <property type="entry name" value="homeodomain"/>
    <property type="match status" value="1"/>
</dbReference>
<dbReference type="InterPro" id="IPR001356">
    <property type="entry name" value="HD"/>
</dbReference>
<feature type="DNA-binding region" description="Homeobox" evidence="8">
    <location>
        <begin position="228"/>
        <end position="290"/>
    </location>
</feature>
<dbReference type="SMART" id="SM00389">
    <property type="entry name" value="HOX"/>
    <property type="match status" value="1"/>
</dbReference>
<dbReference type="PANTHER" id="PTHR11850">
    <property type="entry name" value="HOMEOBOX PROTEIN TRANSCRIPTION FACTORS"/>
    <property type="match status" value="1"/>
</dbReference>
<dbReference type="FunFam" id="1.10.10.60:FF:000117">
    <property type="entry name" value="BEL1-like homeodomain protein 9"/>
    <property type="match status" value="1"/>
</dbReference>
<dbReference type="SMART" id="SM00574">
    <property type="entry name" value="POX"/>
    <property type="match status" value="1"/>
</dbReference>
<dbReference type="GO" id="GO:0003677">
    <property type="term" value="F:DNA binding"/>
    <property type="evidence" value="ECO:0007669"/>
    <property type="project" value="UniProtKB-UniRule"/>
</dbReference>
<dbReference type="InterPro" id="IPR050224">
    <property type="entry name" value="TALE_homeobox"/>
</dbReference>
<evidence type="ECO:0000313" key="12">
    <source>
        <dbReference type="EMBL" id="EFH57156.1"/>
    </source>
</evidence>
<proteinExistence type="inferred from homology"/>
<accession>D7LGU7</accession>
<evidence type="ECO:0000256" key="9">
    <source>
        <dbReference type="SAM" id="Coils"/>
    </source>
</evidence>
<dbReference type="Gene3D" id="1.10.10.60">
    <property type="entry name" value="Homeodomain-like"/>
    <property type="match status" value="1"/>
</dbReference>
<dbReference type="InterPro" id="IPR017970">
    <property type="entry name" value="Homeobox_CS"/>
</dbReference>
<keyword evidence="9" id="KW-0175">Coiled coil</keyword>
<evidence type="ECO:0000259" key="11">
    <source>
        <dbReference type="PROSITE" id="PS50071"/>
    </source>
</evidence>
<evidence type="ECO:0000313" key="13">
    <source>
        <dbReference type="Proteomes" id="UP000008694"/>
    </source>
</evidence>
<dbReference type="OrthoDB" id="10056939at2759"/>
<keyword evidence="3" id="KW-0805">Transcription regulation</keyword>
<dbReference type="Pfam" id="PF07526">
    <property type="entry name" value="POX"/>
    <property type="match status" value="1"/>
</dbReference>
<evidence type="ECO:0000256" key="4">
    <source>
        <dbReference type="ARBA" id="ARBA00023125"/>
    </source>
</evidence>
<evidence type="ECO:0000256" key="5">
    <source>
        <dbReference type="ARBA" id="ARBA00023155"/>
    </source>
</evidence>
<evidence type="ECO:0000256" key="3">
    <source>
        <dbReference type="ARBA" id="ARBA00023015"/>
    </source>
</evidence>
<dbReference type="PROSITE" id="PS50071">
    <property type="entry name" value="HOMEOBOX_2"/>
    <property type="match status" value="1"/>
</dbReference>
<dbReference type="InterPro" id="IPR009057">
    <property type="entry name" value="Homeodomain-like_sf"/>
</dbReference>
<keyword evidence="6" id="KW-0804">Transcription</keyword>
<dbReference type="HOGENOM" id="CLU_011058_5_2_1"/>
<keyword evidence="7 8" id="KW-0539">Nucleus</keyword>
<keyword evidence="5 8" id="KW-0371">Homeobox</keyword>
<feature type="coiled-coil region" evidence="9">
    <location>
        <begin position="129"/>
        <end position="163"/>
    </location>
</feature>
<dbReference type="STRING" id="81972.D7LGU7"/>
<evidence type="ECO:0000256" key="2">
    <source>
        <dbReference type="ARBA" id="ARBA00006454"/>
    </source>
</evidence>
<comment type="similarity">
    <text evidence="2">Belongs to the TALE/BELL homeobox family.</text>
</comment>
<evidence type="ECO:0000256" key="6">
    <source>
        <dbReference type="ARBA" id="ARBA00023163"/>
    </source>
</evidence>
<dbReference type="GO" id="GO:0000981">
    <property type="term" value="F:DNA-binding transcription factor activity, RNA polymerase II-specific"/>
    <property type="evidence" value="ECO:0007669"/>
    <property type="project" value="InterPro"/>
</dbReference>
<protein>
    <submittedName>
        <fullName evidence="12">Predicted protein</fullName>
    </submittedName>
</protein>
<evidence type="ECO:0000256" key="1">
    <source>
        <dbReference type="ARBA" id="ARBA00004123"/>
    </source>
</evidence>
<dbReference type="PROSITE" id="PS00027">
    <property type="entry name" value="HOMEOBOX_1"/>
    <property type="match status" value="1"/>
</dbReference>
<organism evidence="13">
    <name type="scientific">Arabidopsis lyrata subsp. lyrata</name>
    <name type="common">Lyre-leaved rock-cress</name>
    <dbReference type="NCBI Taxonomy" id="81972"/>
    <lineage>
        <taxon>Eukaryota</taxon>
        <taxon>Viridiplantae</taxon>
        <taxon>Streptophyta</taxon>
        <taxon>Embryophyta</taxon>
        <taxon>Tracheophyta</taxon>
        <taxon>Spermatophyta</taxon>
        <taxon>Magnoliopsida</taxon>
        <taxon>eudicotyledons</taxon>
        <taxon>Gunneridae</taxon>
        <taxon>Pentapetalae</taxon>
        <taxon>rosids</taxon>
        <taxon>malvids</taxon>
        <taxon>Brassicales</taxon>
        <taxon>Brassicaceae</taxon>
        <taxon>Camelineae</taxon>
        <taxon>Arabidopsis</taxon>
    </lineage>
</organism>
<dbReference type="GO" id="GO:0005634">
    <property type="term" value="C:nucleus"/>
    <property type="evidence" value="ECO:0007669"/>
    <property type="project" value="UniProtKB-SubCell"/>
</dbReference>
<dbReference type="Gramene" id="Al_scaffold_0004_1072">
    <property type="protein sequence ID" value="Al_scaffold_0004_1072"/>
    <property type="gene ID" value="Al_scaffold_0004_1072"/>
</dbReference>